<keyword evidence="10" id="KW-1185">Reference proteome</keyword>
<keyword evidence="3" id="KW-0238">DNA-binding</keyword>
<dbReference type="Pfam" id="PF12833">
    <property type="entry name" value="HTH_18"/>
    <property type="match status" value="1"/>
</dbReference>
<evidence type="ECO:0000259" key="7">
    <source>
        <dbReference type="PROSITE" id="PS01124"/>
    </source>
</evidence>
<dbReference type="EMBL" id="RJVG01000003">
    <property type="protein sequence ID" value="ROR29072.1"/>
    <property type="molecule type" value="Genomic_DNA"/>
</dbReference>
<dbReference type="CDD" id="cd17536">
    <property type="entry name" value="REC_YesN-like"/>
    <property type="match status" value="1"/>
</dbReference>
<dbReference type="PROSITE" id="PS01124">
    <property type="entry name" value="HTH_ARAC_FAMILY_2"/>
    <property type="match status" value="1"/>
</dbReference>
<organism evidence="9 10">
    <name type="scientific">Mobilisporobacter senegalensis</name>
    <dbReference type="NCBI Taxonomy" id="1329262"/>
    <lineage>
        <taxon>Bacteria</taxon>
        <taxon>Bacillati</taxon>
        <taxon>Bacillota</taxon>
        <taxon>Clostridia</taxon>
        <taxon>Lachnospirales</taxon>
        <taxon>Lachnospiraceae</taxon>
        <taxon>Mobilisporobacter</taxon>
    </lineage>
</organism>
<evidence type="ECO:0000256" key="5">
    <source>
        <dbReference type="ARBA" id="ARBA00024867"/>
    </source>
</evidence>
<protein>
    <recommendedName>
        <fullName evidence="1">Stage 0 sporulation protein A homolog</fullName>
    </recommendedName>
</protein>
<dbReference type="GO" id="GO:0043565">
    <property type="term" value="F:sequence-specific DNA binding"/>
    <property type="evidence" value="ECO:0007669"/>
    <property type="project" value="InterPro"/>
</dbReference>
<evidence type="ECO:0000313" key="9">
    <source>
        <dbReference type="EMBL" id="ROR29072.1"/>
    </source>
</evidence>
<dbReference type="InterPro" id="IPR020449">
    <property type="entry name" value="Tscrpt_reg_AraC-type_HTH"/>
</dbReference>
<evidence type="ECO:0000256" key="3">
    <source>
        <dbReference type="ARBA" id="ARBA00023125"/>
    </source>
</evidence>
<dbReference type="OrthoDB" id="2990361at2"/>
<dbReference type="PROSITE" id="PS00041">
    <property type="entry name" value="HTH_ARAC_FAMILY_1"/>
    <property type="match status" value="1"/>
</dbReference>
<accession>A0A3N1XV63</accession>
<dbReference type="Gene3D" id="3.40.50.2300">
    <property type="match status" value="1"/>
</dbReference>
<reference evidence="9 10" key="1">
    <citation type="submission" date="2018-11" db="EMBL/GenBank/DDBJ databases">
        <title>Genomic Encyclopedia of Type Strains, Phase IV (KMG-IV): sequencing the most valuable type-strain genomes for metagenomic binning, comparative biology and taxonomic classification.</title>
        <authorList>
            <person name="Goeker M."/>
        </authorList>
    </citation>
    <scope>NUCLEOTIDE SEQUENCE [LARGE SCALE GENOMIC DNA]</scope>
    <source>
        <strain evidence="9 10">DSM 26537</strain>
    </source>
</reference>
<comment type="function">
    <text evidence="5">May play the central regulatory role in sporulation. It may be an element of the effector pathway responsible for the activation of sporulation genes in response to nutritional stress. Spo0A may act in concert with spo0H (a sigma factor) to control the expression of some genes that are critical to the sporulation process.</text>
</comment>
<keyword evidence="6" id="KW-0597">Phosphoprotein</keyword>
<dbReference type="SUPFAM" id="SSF46689">
    <property type="entry name" value="Homeodomain-like"/>
    <property type="match status" value="1"/>
</dbReference>
<name>A0A3N1XV63_9FIRM</name>
<evidence type="ECO:0000259" key="8">
    <source>
        <dbReference type="PROSITE" id="PS50110"/>
    </source>
</evidence>
<comment type="caution">
    <text evidence="9">The sequence shown here is derived from an EMBL/GenBank/DDBJ whole genome shotgun (WGS) entry which is preliminary data.</text>
</comment>
<dbReference type="Proteomes" id="UP000273083">
    <property type="component" value="Unassembled WGS sequence"/>
</dbReference>
<gene>
    <name evidence="9" type="ORF">EDD66_1037</name>
</gene>
<feature type="modified residue" description="4-aspartylphosphate" evidence="6">
    <location>
        <position position="54"/>
    </location>
</feature>
<keyword evidence="2" id="KW-0805">Transcription regulation</keyword>
<dbReference type="GO" id="GO:0003700">
    <property type="term" value="F:DNA-binding transcription factor activity"/>
    <property type="evidence" value="ECO:0007669"/>
    <property type="project" value="InterPro"/>
</dbReference>
<dbReference type="RefSeq" id="WP_123608541.1">
    <property type="nucleotide sequence ID" value="NZ_RJVG01000003.1"/>
</dbReference>
<dbReference type="InterPro" id="IPR018060">
    <property type="entry name" value="HTH_AraC"/>
</dbReference>
<proteinExistence type="predicted"/>
<dbReference type="PANTHER" id="PTHR43280:SF2">
    <property type="entry name" value="HTH-TYPE TRANSCRIPTIONAL REGULATOR EXSA"/>
    <property type="match status" value="1"/>
</dbReference>
<dbReference type="SMART" id="SM00342">
    <property type="entry name" value="HTH_ARAC"/>
    <property type="match status" value="1"/>
</dbReference>
<dbReference type="SUPFAM" id="SSF52172">
    <property type="entry name" value="CheY-like"/>
    <property type="match status" value="1"/>
</dbReference>
<dbReference type="GO" id="GO:0000160">
    <property type="term" value="P:phosphorelay signal transduction system"/>
    <property type="evidence" value="ECO:0007669"/>
    <property type="project" value="InterPro"/>
</dbReference>
<evidence type="ECO:0000256" key="4">
    <source>
        <dbReference type="ARBA" id="ARBA00023163"/>
    </source>
</evidence>
<dbReference type="InterPro" id="IPR001789">
    <property type="entry name" value="Sig_transdc_resp-reg_receiver"/>
</dbReference>
<evidence type="ECO:0000256" key="6">
    <source>
        <dbReference type="PROSITE-ProRule" id="PRU00169"/>
    </source>
</evidence>
<dbReference type="PROSITE" id="PS50110">
    <property type="entry name" value="RESPONSE_REGULATORY"/>
    <property type="match status" value="1"/>
</dbReference>
<evidence type="ECO:0000313" key="10">
    <source>
        <dbReference type="Proteomes" id="UP000273083"/>
    </source>
</evidence>
<dbReference type="PANTHER" id="PTHR43280">
    <property type="entry name" value="ARAC-FAMILY TRANSCRIPTIONAL REGULATOR"/>
    <property type="match status" value="1"/>
</dbReference>
<dbReference type="InterPro" id="IPR011006">
    <property type="entry name" value="CheY-like_superfamily"/>
</dbReference>
<evidence type="ECO:0000256" key="2">
    <source>
        <dbReference type="ARBA" id="ARBA00023015"/>
    </source>
</evidence>
<dbReference type="InterPro" id="IPR009057">
    <property type="entry name" value="Homeodomain-like_sf"/>
</dbReference>
<dbReference type="SMART" id="SM00448">
    <property type="entry name" value="REC"/>
    <property type="match status" value="1"/>
</dbReference>
<evidence type="ECO:0000256" key="1">
    <source>
        <dbReference type="ARBA" id="ARBA00018672"/>
    </source>
</evidence>
<sequence length="517" mass="60015">MKLLIIDDEKLTREGIISNINWNKLGIDEIIEADDGINGVKLAKKHRPDIILSDIRMPRMNGIEMSKEINKILPNTSIIFMSGYSDKEYLKAAISLKVISYVEKPIDAKEIEEAVKSAVQTQTLYEKQQITMNNHDRHTKRKLAIEVTHPPVKNSDVNYQKRFHDSGYQIKNTTDFTTIILSLKKPISSIQDNDINELYDTIDSCIKKYRMNYILGVKNDAYIIIHIFTNDKITEYSINNICDDLAAYLNKSYQYYITVGKNVTGVKNIYESYNIAVSLLQSSFFYEYNNIIISDHLKPAPNFNQNLMNEFEECLNNHDKNTIFKIIESLYKELLNNQHVLPNYARDIYYKIFTLLYNTASSLHMSSFYTDSDTIILDYVSKDNHLIDIHQILVDKINTFFSALEEEIKDNATIFSIKEFINKNYSNETLSVKDISEHVYLSSTYVCTIFKNETGKTLNQYLTEFRIEKAKNMLKDPRFKITDISSKVGYSDSNYFGKIFKKSVGLSPSEYRERYGK</sequence>
<dbReference type="InterPro" id="IPR018062">
    <property type="entry name" value="HTH_AraC-typ_CS"/>
</dbReference>
<dbReference type="Pfam" id="PF00072">
    <property type="entry name" value="Response_reg"/>
    <property type="match status" value="1"/>
</dbReference>
<dbReference type="Gene3D" id="1.10.10.60">
    <property type="entry name" value="Homeodomain-like"/>
    <property type="match status" value="2"/>
</dbReference>
<dbReference type="PRINTS" id="PR00032">
    <property type="entry name" value="HTHARAC"/>
</dbReference>
<feature type="domain" description="Response regulatory" evidence="8">
    <location>
        <begin position="2"/>
        <end position="119"/>
    </location>
</feature>
<feature type="domain" description="HTH araC/xylS-type" evidence="7">
    <location>
        <begin position="415"/>
        <end position="514"/>
    </location>
</feature>
<keyword evidence="4" id="KW-0804">Transcription</keyword>
<dbReference type="AlphaFoldDB" id="A0A3N1XV63"/>